<protein>
    <submittedName>
        <fullName evidence="1">Uncharacterized protein</fullName>
    </submittedName>
</protein>
<dbReference type="PANTHER" id="PTHR47324:SF1">
    <property type="entry name" value="EGF-LIKE DOMAIN-CONTAINING PROTEIN-RELATED"/>
    <property type="match status" value="1"/>
</dbReference>
<evidence type="ECO:0000313" key="1">
    <source>
        <dbReference type="EMBL" id="PIO67783.1"/>
    </source>
</evidence>
<keyword evidence="2" id="KW-1185">Reference proteome</keyword>
<proteinExistence type="predicted"/>
<accession>A0A2G9UC80</accession>
<evidence type="ECO:0000313" key="2">
    <source>
        <dbReference type="Proteomes" id="UP000230423"/>
    </source>
</evidence>
<dbReference type="InterPro" id="IPR053295">
    <property type="entry name" value="Innate_immunity_reg"/>
</dbReference>
<dbReference type="PANTHER" id="PTHR47324">
    <property type="entry name" value="PROTEIN IRG-7-RELATED"/>
    <property type="match status" value="1"/>
</dbReference>
<reference evidence="1 2" key="1">
    <citation type="submission" date="2015-09" db="EMBL/GenBank/DDBJ databases">
        <title>Draft genome of the parasitic nematode Teladorsagia circumcincta isolate WARC Sus (inbred).</title>
        <authorList>
            <person name="Mitreva M."/>
        </authorList>
    </citation>
    <scope>NUCLEOTIDE SEQUENCE [LARGE SCALE GENOMIC DNA]</scope>
    <source>
        <strain evidence="1 2">S</strain>
    </source>
</reference>
<dbReference type="OrthoDB" id="5781816at2759"/>
<dbReference type="AlphaFoldDB" id="A0A2G9UC80"/>
<organism evidence="1 2">
    <name type="scientific">Teladorsagia circumcincta</name>
    <name type="common">Brown stomach worm</name>
    <name type="synonym">Ostertagia circumcincta</name>
    <dbReference type="NCBI Taxonomy" id="45464"/>
    <lineage>
        <taxon>Eukaryota</taxon>
        <taxon>Metazoa</taxon>
        <taxon>Ecdysozoa</taxon>
        <taxon>Nematoda</taxon>
        <taxon>Chromadorea</taxon>
        <taxon>Rhabditida</taxon>
        <taxon>Rhabditina</taxon>
        <taxon>Rhabditomorpha</taxon>
        <taxon>Strongyloidea</taxon>
        <taxon>Trichostrongylidae</taxon>
        <taxon>Teladorsagia</taxon>
    </lineage>
</organism>
<sequence>MEQPLKSSTNLWSAALSQYLTYKSPVYVITDALPNDGTQVDDVYHLINDWRSPVYFLYLEPLPESGCTTSIEDPAYRLMDTVAQRSTGQTFYFSGHEKIQSFLTTHMLNTLYRTQMLLSNDLPICTEQLTYKSVSVDASIQMLVIVATGRNISLLLTTPDGDFATATVQYSDGLNHIWVYNGPHIGNWMFSFRTTAATQSCNYKVYQSVYHSPGYDNQMDLFWSTSLNIDSDVGLPQPLYGLQHAIVMHLTNYPVAVPPERVQASLTISTIRNGKPTQFFAQDLQGFAVQRAGVMYCAESESFMQITSLEDYILDKLVELLCSD</sequence>
<gene>
    <name evidence="1" type="ORF">TELCIR_10456</name>
</gene>
<name>A0A2G9UC80_TELCI</name>
<dbReference type="EMBL" id="KZ347413">
    <property type="protein sequence ID" value="PIO67783.1"/>
    <property type="molecule type" value="Genomic_DNA"/>
</dbReference>
<dbReference type="Proteomes" id="UP000230423">
    <property type="component" value="Unassembled WGS sequence"/>
</dbReference>